<sequence length="436" mass="49021">MGNRVCKKILYYIDVICISPLAVFSGEEGTTDNSILYDYDGIPFVSGTTLAGAFRNYYNLEKNKDSLFGFSDSDNGVGRMSSVYISDMRFESCNVNVLIRNGVELNDNKAVVTKGKYDFEAIEPGNKGKFIIELVIRESDEQRENIWEKQIIQILSALDTNQIRIGAHKSRGYGKLRIDAIRKNVYTRHNILEYKNAYDYDKYILLPDIKEELLQDILTKYVKIKIPLKMNGGLSIREYSAKKKLPDFVQLTVHENGTDIPVIPGTSIAGAIRHRVVEILTELGISCIEYIINSIFGYVDGTEAHISNVIFDECKIIGAKKLILSRNAISRFESATKDGALYREMAYYGGNCIMTIYVNKEIYVKSSSEVNINISDYVIGFILIALKDLQNGYLSIGGQTSIGRGIFEEDGSIVITEGICSEEEYISNCIKLLEEI</sequence>
<organism evidence="3 4">
    <name type="scientific">Agathobacter rectalis</name>
    <dbReference type="NCBI Taxonomy" id="39491"/>
    <lineage>
        <taxon>Bacteria</taxon>
        <taxon>Bacillati</taxon>
        <taxon>Bacillota</taxon>
        <taxon>Clostridia</taxon>
        <taxon>Lachnospirales</taxon>
        <taxon>Lachnospiraceae</taxon>
        <taxon>Agathobacter</taxon>
    </lineage>
</organism>
<evidence type="ECO:0000313" key="4">
    <source>
        <dbReference type="Proteomes" id="UP000266066"/>
    </source>
</evidence>
<protein>
    <recommendedName>
        <fullName evidence="2">CRISPR type III-associated protein domain-containing protein</fullName>
    </recommendedName>
</protein>
<dbReference type="GO" id="GO:0051607">
    <property type="term" value="P:defense response to virus"/>
    <property type="evidence" value="ECO:0007669"/>
    <property type="project" value="UniProtKB-KW"/>
</dbReference>
<dbReference type="Pfam" id="PF03787">
    <property type="entry name" value="RAMPs"/>
    <property type="match status" value="2"/>
</dbReference>
<gene>
    <name evidence="3" type="ORF">DWY38_14145</name>
</gene>
<dbReference type="InterPro" id="IPR005537">
    <property type="entry name" value="RAMP_III_fam"/>
</dbReference>
<dbReference type="CDD" id="cd09726">
    <property type="entry name" value="RAMP_I_III"/>
    <property type="match status" value="1"/>
</dbReference>
<comment type="caution">
    <text evidence="3">The sequence shown here is derived from an EMBL/GenBank/DDBJ whole genome shotgun (WGS) entry which is preliminary data.</text>
</comment>
<dbReference type="PANTHER" id="PTHR35579">
    <property type="entry name" value="CRISPR SYSTEM CMS ENDORIBONUCLEASE CSM3"/>
    <property type="match status" value="1"/>
</dbReference>
<feature type="domain" description="CRISPR type III-associated protein" evidence="2">
    <location>
        <begin position="249"/>
        <end position="408"/>
    </location>
</feature>
<feature type="domain" description="CRISPR type III-associated protein" evidence="2">
    <location>
        <begin position="17"/>
        <end position="177"/>
    </location>
</feature>
<evidence type="ECO:0000313" key="3">
    <source>
        <dbReference type="EMBL" id="RGR52494.1"/>
    </source>
</evidence>
<reference evidence="3 4" key="1">
    <citation type="submission" date="2018-08" db="EMBL/GenBank/DDBJ databases">
        <title>A genome reference for cultivated species of the human gut microbiota.</title>
        <authorList>
            <person name="Zou Y."/>
            <person name="Xue W."/>
            <person name="Luo G."/>
        </authorList>
    </citation>
    <scope>NUCLEOTIDE SEQUENCE [LARGE SCALE GENOMIC DNA]</scope>
    <source>
        <strain evidence="3 4">AF25-15</strain>
    </source>
</reference>
<keyword evidence="1" id="KW-0051">Antiviral defense</keyword>
<dbReference type="PANTHER" id="PTHR35579:SF6">
    <property type="entry name" value="DUF324 DOMAIN-CONTAINING PROTEIN"/>
    <property type="match status" value="1"/>
</dbReference>
<evidence type="ECO:0000256" key="1">
    <source>
        <dbReference type="ARBA" id="ARBA00023118"/>
    </source>
</evidence>
<evidence type="ECO:0000259" key="2">
    <source>
        <dbReference type="Pfam" id="PF03787"/>
    </source>
</evidence>
<dbReference type="AlphaFoldDB" id="A0A395UV66"/>
<name>A0A395UV66_9FIRM</name>
<dbReference type="RefSeq" id="WP_118392550.1">
    <property type="nucleotide sequence ID" value="NZ_QRUJ01000021.1"/>
</dbReference>
<proteinExistence type="predicted"/>
<dbReference type="InterPro" id="IPR052216">
    <property type="entry name" value="CRISPR_Csm3_endoribonuclease"/>
</dbReference>
<dbReference type="EMBL" id="QRUJ01000021">
    <property type="protein sequence ID" value="RGR52494.1"/>
    <property type="molecule type" value="Genomic_DNA"/>
</dbReference>
<dbReference type="Proteomes" id="UP000266066">
    <property type="component" value="Unassembled WGS sequence"/>
</dbReference>
<accession>A0A395UV66</accession>